<dbReference type="Gene3D" id="3.40.800.10">
    <property type="entry name" value="Ureohydrolase domain"/>
    <property type="match status" value="1"/>
</dbReference>
<keyword evidence="3 5" id="KW-0378">Hydrolase</keyword>
<dbReference type="InterPro" id="IPR005925">
    <property type="entry name" value="Agmatinase-rel"/>
</dbReference>
<evidence type="ECO:0000313" key="6">
    <source>
        <dbReference type="EMBL" id="MBA0086266.1"/>
    </source>
</evidence>
<accession>A0A7V8SXU7</accession>
<dbReference type="PANTHER" id="PTHR11358:SF26">
    <property type="entry name" value="GUANIDINO ACID HYDROLASE, MITOCHONDRIAL"/>
    <property type="match status" value="1"/>
</dbReference>
<comment type="similarity">
    <text evidence="1">Belongs to the arginase family. Agmatinase subfamily.</text>
</comment>
<protein>
    <submittedName>
        <fullName evidence="6">Agmatinase</fullName>
        <ecNumber evidence="6">3.5.3.11</ecNumber>
    </submittedName>
</protein>
<gene>
    <name evidence="6" type="primary">speB</name>
    <name evidence="6" type="ORF">HRJ53_14875</name>
</gene>
<dbReference type="Proteomes" id="UP000567293">
    <property type="component" value="Unassembled WGS sequence"/>
</dbReference>
<evidence type="ECO:0000256" key="4">
    <source>
        <dbReference type="PIRSR" id="PIRSR036979-1"/>
    </source>
</evidence>
<feature type="binding site" evidence="4">
    <location>
        <position position="246"/>
    </location>
    <ligand>
        <name>Mn(2+)</name>
        <dbReference type="ChEBI" id="CHEBI:29035"/>
        <label>1</label>
    </ligand>
</feature>
<dbReference type="GO" id="GO:0033389">
    <property type="term" value="P:putrescine biosynthetic process from arginine, via agmatine"/>
    <property type="evidence" value="ECO:0007669"/>
    <property type="project" value="TreeGrafter"/>
</dbReference>
<keyword evidence="4" id="KW-0464">Manganese</keyword>
<dbReference type="EMBL" id="JACDQQ010001425">
    <property type="protein sequence ID" value="MBA0086266.1"/>
    <property type="molecule type" value="Genomic_DNA"/>
</dbReference>
<proteinExistence type="inferred from homology"/>
<feature type="binding site" evidence="4">
    <location>
        <position position="156"/>
    </location>
    <ligand>
        <name>Mn(2+)</name>
        <dbReference type="ChEBI" id="CHEBI:29035"/>
        <label>1</label>
    </ligand>
</feature>
<evidence type="ECO:0000313" key="7">
    <source>
        <dbReference type="Proteomes" id="UP000567293"/>
    </source>
</evidence>
<feature type="binding site" evidence="4">
    <location>
        <position position="160"/>
    </location>
    <ligand>
        <name>Mn(2+)</name>
        <dbReference type="ChEBI" id="CHEBI:29035"/>
        <label>1</label>
    </ligand>
</feature>
<comment type="cofactor">
    <cofactor evidence="4">
        <name>Mn(2+)</name>
        <dbReference type="ChEBI" id="CHEBI:29035"/>
    </cofactor>
    <text evidence="4">Binds 2 manganese ions per subunit.</text>
</comment>
<dbReference type="PRINTS" id="PR00116">
    <property type="entry name" value="ARGINASE"/>
</dbReference>
<dbReference type="PIRSF" id="PIRSF036979">
    <property type="entry name" value="Arginase"/>
    <property type="match status" value="1"/>
</dbReference>
<dbReference type="AlphaFoldDB" id="A0A7V8SXU7"/>
<dbReference type="EC" id="3.5.3.11" evidence="6"/>
<sequence length="316" mass="34946">MPRTRRKFRLPHPEPTDALTYARFTGVPTFMRLPHITDPEELEVALVGIPFDGGTTYRSGPRFGPRHVREQSAIIRPWNPVLQVNPFAKHRTADFGDLPVNPLSIEDTFRRIEKGIQPLLEAGGRAVCVGGDHSVSLPLLRAVGRKHGPVSLVQFDAHNDLWDEYFGSKYSHGTPFRRAFEEGLLEDGSVLQVGLRGQVYSEQDFDFARAHRVKMVTAEEFHSQGIAVVQRLLGAFRGKAVYITLDIDVVDPAYAPGTGTPQVGGLTSVQMLELIRALRGLQIVGCDLVEVSPPYDTGEITSLLAANLLFELLCVL</sequence>
<dbReference type="PROSITE" id="PS51409">
    <property type="entry name" value="ARGINASE_2"/>
    <property type="match status" value="1"/>
</dbReference>
<evidence type="ECO:0000256" key="2">
    <source>
        <dbReference type="ARBA" id="ARBA00022723"/>
    </source>
</evidence>
<evidence type="ECO:0000256" key="3">
    <source>
        <dbReference type="ARBA" id="ARBA00022801"/>
    </source>
</evidence>
<name>A0A7V8SXU7_9BACT</name>
<comment type="caution">
    <text evidence="6">The sequence shown here is derived from an EMBL/GenBank/DDBJ whole genome shotgun (WGS) entry which is preliminary data.</text>
</comment>
<dbReference type="NCBIfam" id="TIGR01230">
    <property type="entry name" value="agmatinase"/>
    <property type="match status" value="1"/>
</dbReference>
<dbReference type="PROSITE" id="PS01053">
    <property type="entry name" value="ARGINASE_1"/>
    <property type="match status" value="1"/>
</dbReference>
<feature type="binding site" evidence="4">
    <location>
        <position position="248"/>
    </location>
    <ligand>
        <name>Mn(2+)</name>
        <dbReference type="ChEBI" id="CHEBI:29035"/>
        <label>1</label>
    </ligand>
</feature>
<keyword evidence="7" id="KW-1185">Reference proteome</keyword>
<dbReference type="InterPro" id="IPR020855">
    <property type="entry name" value="Ureohydrolase_Mn_BS"/>
</dbReference>
<dbReference type="GO" id="GO:0008783">
    <property type="term" value="F:agmatinase activity"/>
    <property type="evidence" value="ECO:0007669"/>
    <property type="project" value="UniProtKB-EC"/>
</dbReference>
<organism evidence="6 7">
    <name type="scientific">Candidatus Acidiferrum panamense</name>
    <dbReference type="NCBI Taxonomy" id="2741543"/>
    <lineage>
        <taxon>Bacteria</taxon>
        <taxon>Pseudomonadati</taxon>
        <taxon>Acidobacteriota</taxon>
        <taxon>Terriglobia</taxon>
        <taxon>Candidatus Acidiferrales</taxon>
        <taxon>Candidatus Acidiferrum</taxon>
    </lineage>
</organism>
<evidence type="ECO:0000256" key="5">
    <source>
        <dbReference type="RuleBase" id="RU003684"/>
    </source>
</evidence>
<evidence type="ECO:0000256" key="1">
    <source>
        <dbReference type="ARBA" id="ARBA00009227"/>
    </source>
</evidence>
<dbReference type="InterPro" id="IPR006035">
    <property type="entry name" value="Ureohydrolase"/>
</dbReference>
<reference evidence="6" key="1">
    <citation type="submission" date="2020-06" db="EMBL/GenBank/DDBJ databases">
        <title>Legume-microbial interactions unlock mineral nutrients during tropical forest succession.</title>
        <authorList>
            <person name="Epihov D.Z."/>
        </authorList>
    </citation>
    <scope>NUCLEOTIDE SEQUENCE [LARGE SCALE GENOMIC DNA]</scope>
    <source>
        <strain evidence="6">Pan2503</strain>
    </source>
</reference>
<dbReference type="SUPFAM" id="SSF52768">
    <property type="entry name" value="Arginase/deacetylase"/>
    <property type="match status" value="1"/>
</dbReference>
<dbReference type="CDD" id="cd11592">
    <property type="entry name" value="Agmatinase_PAH"/>
    <property type="match status" value="1"/>
</dbReference>
<feature type="binding site" evidence="4">
    <location>
        <position position="133"/>
    </location>
    <ligand>
        <name>Mn(2+)</name>
        <dbReference type="ChEBI" id="CHEBI:29035"/>
        <label>1</label>
    </ligand>
</feature>
<dbReference type="Pfam" id="PF00491">
    <property type="entry name" value="Arginase"/>
    <property type="match status" value="1"/>
</dbReference>
<dbReference type="PANTHER" id="PTHR11358">
    <property type="entry name" value="ARGINASE/AGMATINASE"/>
    <property type="match status" value="1"/>
</dbReference>
<dbReference type="GO" id="GO:0046872">
    <property type="term" value="F:metal ion binding"/>
    <property type="evidence" value="ECO:0007669"/>
    <property type="project" value="UniProtKB-KW"/>
</dbReference>
<dbReference type="InterPro" id="IPR023696">
    <property type="entry name" value="Ureohydrolase_dom_sf"/>
</dbReference>
<feature type="binding site" evidence="4">
    <location>
        <position position="158"/>
    </location>
    <ligand>
        <name>Mn(2+)</name>
        <dbReference type="ChEBI" id="CHEBI:29035"/>
        <label>1</label>
    </ligand>
</feature>
<keyword evidence="2 4" id="KW-0479">Metal-binding</keyword>